<gene>
    <name evidence="1" type="ORF">dnm_094710</name>
</gene>
<reference evidence="1" key="1">
    <citation type="journal article" date="2021" name="Microb. Physiol.">
        <title>Proteogenomic Insights into the Physiology of Marine, Sulfate-Reducing, Filamentous Desulfonema limicola and Desulfonema magnum.</title>
        <authorList>
            <person name="Schnaars V."/>
            <person name="Wohlbrand L."/>
            <person name="Scheve S."/>
            <person name="Hinrichs C."/>
            <person name="Reinhardt R."/>
            <person name="Rabus R."/>
        </authorList>
    </citation>
    <scope>NUCLEOTIDE SEQUENCE</scope>
    <source>
        <strain evidence="1">4be13</strain>
    </source>
</reference>
<dbReference type="AlphaFoldDB" id="A0A975BY95"/>
<dbReference type="KEGG" id="dmm:dnm_094710"/>
<proteinExistence type="predicted"/>
<name>A0A975BY95_9BACT</name>
<evidence type="ECO:0000313" key="1">
    <source>
        <dbReference type="EMBL" id="QTA93370.1"/>
    </source>
</evidence>
<evidence type="ECO:0000313" key="2">
    <source>
        <dbReference type="Proteomes" id="UP000663722"/>
    </source>
</evidence>
<keyword evidence="2" id="KW-1185">Reference proteome</keyword>
<dbReference type="Proteomes" id="UP000663722">
    <property type="component" value="Chromosome"/>
</dbReference>
<sequence>MEFSHLVGIHKGVRKWNFRIWRTAKIPPSGSIFALPFAGNLHGGVRKWNFRIWSEFARECGNGIFAFGEPQKFRLAAPFLHSLLPGIYTGECGNGIFAFRRNSQGSAKMEFSHLENRKNSAWRLHFCTPFCREFTRGSAEMEFSHLVGIHKGVRKWNFRIWSEFTRECENGIFAFGRNSQGSAKMEFSHLENRKNSAWRLHFCTPFCRLWKISEL</sequence>
<organism evidence="1 2">
    <name type="scientific">Desulfonema magnum</name>
    <dbReference type="NCBI Taxonomy" id="45655"/>
    <lineage>
        <taxon>Bacteria</taxon>
        <taxon>Pseudomonadati</taxon>
        <taxon>Thermodesulfobacteriota</taxon>
        <taxon>Desulfobacteria</taxon>
        <taxon>Desulfobacterales</taxon>
        <taxon>Desulfococcaceae</taxon>
        <taxon>Desulfonema</taxon>
    </lineage>
</organism>
<protein>
    <submittedName>
        <fullName evidence="1">Uncharacterized protein</fullName>
    </submittedName>
</protein>
<dbReference type="EMBL" id="CP061800">
    <property type="protein sequence ID" value="QTA93370.1"/>
    <property type="molecule type" value="Genomic_DNA"/>
</dbReference>
<accession>A0A975BY95</accession>